<dbReference type="InterPro" id="IPR014978">
    <property type="entry name" value="Gln-Leu-Gln_QLQ"/>
</dbReference>
<dbReference type="PROSITE" id="PS51667">
    <property type="entry name" value="WRC"/>
    <property type="match status" value="1"/>
</dbReference>
<dbReference type="InterPro" id="IPR036691">
    <property type="entry name" value="Endo/exonu/phosph_ase_sf"/>
</dbReference>
<evidence type="ECO:0000259" key="7">
    <source>
        <dbReference type="PROSITE" id="PS51667"/>
    </source>
</evidence>
<evidence type="ECO:0000256" key="1">
    <source>
        <dbReference type="ARBA" id="ARBA00004123"/>
    </source>
</evidence>
<feature type="short sequence motif" description="Bipartite nuclear localization signal" evidence="4">
    <location>
        <begin position="595"/>
        <end position="602"/>
    </location>
</feature>
<dbReference type="EMBL" id="LR999454">
    <property type="protein sequence ID" value="CAE6032798.1"/>
    <property type="molecule type" value="Genomic_DNA"/>
</dbReference>
<dbReference type="InterPro" id="IPR005135">
    <property type="entry name" value="Endo/exonuclease/phosphatase"/>
</dbReference>
<feature type="region of interest" description="Disordered" evidence="5">
    <location>
        <begin position="668"/>
        <end position="818"/>
    </location>
</feature>
<feature type="compositionally biased region" description="Polar residues" evidence="5">
    <location>
        <begin position="718"/>
        <end position="755"/>
    </location>
</feature>
<dbReference type="InterPro" id="IPR014977">
    <property type="entry name" value="WRC_dom"/>
</dbReference>
<evidence type="ECO:0000256" key="2">
    <source>
        <dbReference type="ARBA" id="ARBA00008122"/>
    </source>
</evidence>
<feature type="compositionally biased region" description="Polar residues" evidence="5">
    <location>
        <begin position="671"/>
        <end position="687"/>
    </location>
</feature>
<protein>
    <recommendedName>
        <fullName evidence="10">Growth-regulating factor</fullName>
    </recommendedName>
</protein>
<dbReference type="GO" id="GO:0006351">
    <property type="term" value="P:DNA-templated transcription"/>
    <property type="evidence" value="ECO:0007669"/>
    <property type="project" value="InterPro"/>
</dbReference>
<sequence>MDEDSSCSVGGSGSFLALSQPYQNISTVSGPCSFAAGSSGNVLTKTKAKSRKRPSKYIRKEKPLLQSPQLNLVEVGGGALKGFKEKRKADVVGSSTVKLSKLNPQEELRKKLFPEMLFLMETMHKRDVLVDLQVVMGYDQVYTVDPIGKCGGLALFWKSSVTVDFKFVDKNLLDAQVQFGASNFFVSCVYGDPDKSKRVAVWERLSRIGVGRRDRWCMFGDFNDLLHNGEKNGGPRRSDGCFKPFTDMINACGMSELPSHGNMYTWAGRRGVHWVQCRLDRFFGNKEWFNCFPVSNQSFLDLRGSDHRPVLLKLVNSQDSYRGQFRFDKRFLHKEEVNEAIRLSWNPGRPGTNLSVAARLRSCRKALSSWKKNNSMNSNDKIKQLEMALEKEQSEVWPCVQAILDPVEVSGAVSAHRSSAPLDVSVSQQQQQQQQTESEEQPSAAKIPKHVFDQIQSHSATSTALPLFAPEPTSSKLSSLSPDSSSRFPKMGSFFSWAQWQELELQALIYRYMLAGAAVPQELLLPIKKSLLHLSPSYFLHHPLQHLPHYQPAWYLGRAAMDPEPGRCRRTDGKKWRCSRDVFAGHKYCERHMHRGRNRSRKPVETPTTVNATATSMATSAAATATTTTTTSSTFAFGGGGSGSGEEVVGQGGSFFFSGSSNSSSSELLHLSQSCSEMKQESNNMNNKRPYESHNGFSNNRSDGGHILRPFFDDWPRSSLQEADNSSSPMSSATCLSISMPGNSSSDVSLKLSTGNEEEARSNNNGRDQQNMSWWSGGGSNHHHHHMGGPLAEALRSSSSSSPTSVLHQLGVSTQAFH</sequence>
<comment type="subcellular location">
    <subcellularLocation>
        <location evidence="1 4">Nucleus</location>
    </subcellularLocation>
</comment>
<dbReference type="GO" id="GO:0003824">
    <property type="term" value="F:catalytic activity"/>
    <property type="evidence" value="ECO:0007669"/>
    <property type="project" value="InterPro"/>
</dbReference>
<organism evidence="8 9">
    <name type="scientific">Arabidopsis arenosa</name>
    <name type="common">Sand rock-cress</name>
    <name type="synonym">Cardaminopsis arenosa</name>
    <dbReference type="NCBI Taxonomy" id="38785"/>
    <lineage>
        <taxon>Eukaryota</taxon>
        <taxon>Viridiplantae</taxon>
        <taxon>Streptophyta</taxon>
        <taxon>Embryophyta</taxon>
        <taxon>Tracheophyta</taxon>
        <taxon>Spermatophyta</taxon>
        <taxon>Magnoliopsida</taxon>
        <taxon>eudicotyledons</taxon>
        <taxon>Gunneridae</taxon>
        <taxon>Pentapetalae</taxon>
        <taxon>rosids</taxon>
        <taxon>malvids</taxon>
        <taxon>Brassicales</taxon>
        <taxon>Brassicaceae</taxon>
        <taxon>Camelineae</taxon>
        <taxon>Arabidopsis</taxon>
    </lineage>
</organism>
<dbReference type="InterPro" id="IPR031137">
    <property type="entry name" value="GRF"/>
</dbReference>
<reference evidence="8" key="1">
    <citation type="submission" date="2021-01" db="EMBL/GenBank/DDBJ databases">
        <authorList>
            <person name="Bezrukov I."/>
        </authorList>
    </citation>
    <scope>NUCLEOTIDE SEQUENCE</scope>
</reference>
<evidence type="ECO:0000259" key="6">
    <source>
        <dbReference type="PROSITE" id="PS51666"/>
    </source>
</evidence>
<feature type="compositionally biased region" description="Basic and acidic residues" evidence="5">
    <location>
        <begin position="703"/>
        <end position="716"/>
    </location>
</feature>
<dbReference type="Gene3D" id="3.60.10.10">
    <property type="entry name" value="Endonuclease/exonuclease/phosphatase"/>
    <property type="match status" value="1"/>
</dbReference>
<dbReference type="Proteomes" id="UP000682877">
    <property type="component" value="Chromosome 4"/>
</dbReference>
<keyword evidence="9" id="KW-1185">Reference proteome</keyword>
<evidence type="ECO:0008006" key="10">
    <source>
        <dbReference type="Google" id="ProtNLM"/>
    </source>
</evidence>
<feature type="compositionally biased region" description="Polar residues" evidence="5">
    <location>
        <begin position="803"/>
        <end position="818"/>
    </location>
</feature>
<feature type="domain" description="WRC" evidence="7">
    <location>
        <begin position="562"/>
        <end position="606"/>
    </location>
</feature>
<evidence type="ECO:0000256" key="4">
    <source>
        <dbReference type="PROSITE-ProRule" id="PRU01002"/>
    </source>
</evidence>
<proteinExistence type="inferred from homology"/>
<dbReference type="PROSITE" id="PS51666">
    <property type="entry name" value="QLQ"/>
    <property type="match status" value="1"/>
</dbReference>
<evidence type="ECO:0000313" key="8">
    <source>
        <dbReference type="EMBL" id="CAE6032798.1"/>
    </source>
</evidence>
<feature type="region of interest" description="Disordered" evidence="5">
    <location>
        <begin position="420"/>
        <end position="445"/>
    </location>
</feature>
<dbReference type="GO" id="GO:0099402">
    <property type="term" value="P:plant organ development"/>
    <property type="evidence" value="ECO:0007669"/>
    <property type="project" value="UniProtKB-ARBA"/>
</dbReference>
<dbReference type="PANTHER" id="PTHR31602">
    <property type="entry name" value="GROWTH-REGULATING FACTOR 5"/>
    <property type="match status" value="1"/>
</dbReference>
<feature type="short sequence motif" description="Bipartite nuclear localization signal" evidence="4">
    <location>
        <begin position="567"/>
        <end position="577"/>
    </location>
</feature>
<gene>
    <name evidence="8" type="ORF">AARE701A_LOCUS10658</name>
</gene>
<dbReference type="AlphaFoldDB" id="A0A8S2A7C4"/>
<comment type="similarity">
    <text evidence="2">Belongs to the GRF family.</text>
</comment>
<keyword evidence="3 4" id="KW-0539">Nucleus</keyword>
<dbReference type="PANTHER" id="PTHR31602:SF63">
    <property type="entry name" value="GROWTH-REGULATING FACTOR 3"/>
    <property type="match status" value="1"/>
</dbReference>
<dbReference type="Pfam" id="PF03372">
    <property type="entry name" value="Exo_endo_phos"/>
    <property type="match status" value="1"/>
</dbReference>
<evidence type="ECO:0000313" key="9">
    <source>
        <dbReference type="Proteomes" id="UP000682877"/>
    </source>
</evidence>
<dbReference type="SMART" id="SM00951">
    <property type="entry name" value="QLQ"/>
    <property type="match status" value="1"/>
</dbReference>
<dbReference type="Pfam" id="PF08879">
    <property type="entry name" value="WRC"/>
    <property type="match status" value="1"/>
</dbReference>
<accession>A0A8S2A7C4</accession>
<evidence type="ECO:0000256" key="5">
    <source>
        <dbReference type="SAM" id="MobiDB-lite"/>
    </source>
</evidence>
<dbReference type="GO" id="GO:0005634">
    <property type="term" value="C:nucleus"/>
    <property type="evidence" value="ECO:0007669"/>
    <property type="project" value="UniProtKB-SubCell"/>
</dbReference>
<dbReference type="GO" id="GO:0005524">
    <property type="term" value="F:ATP binding"/>
    <property type="evidence" value="ECO:0007669"/>
    <property type="project" value="InterPro"/>
</dbReference>
<dbReference type="GO" id="GO:0006355">
    <property type="term" value="P:regulation of DNA-templated transcription"/>
    <property type="evidence" value="ECO:0007669"/>
    <property type="project" value="InterPro"/>
</dbReference>
<dbReference type="SUPFAM" id="SSF56219">
    <property type="entry name" value="DNase I-like"/>
    <property type="match status" value="1"/>
</dbReference>
<evidence type="ECO:0000256" key="3">
    <source>
        <dbReference type="ARBA" id="ARBA00023242"/>
    </source>
</evidence>
<dbReference type="Pfam" id="PF08880">
    <property type="entry name" value="QLQ"/>
    <property type="match status" value="1"/>
</dbReference>
<feature type="domain" description="QLQ" evidence="6">
    <location>
        <begin position="494"/>
        <end position="529"/>
    </location>
</feature>
<name>A0A8S2A7C4_ARAAE</name>